<comment type="subcellular location">
    <subcellularLocation>
        <location evidence="1">Cell outer membrane</location>
        <topology evidence="1">Lipid-anchor</topology>
    </subcellularLocation>
</comment>
<evidence type="ECO:0000256" key="7">
    <source>
        <dbReference type="ARBA" id="ARBA00023288"/>
    </source>
</evidence>
<dbReference type="InterPro" id="IPR016085">
    <property type="entry name" value="Protease_inh_B-barrel_dom"/>
</dbReference>
<evidence type="ECO:0000259" key="10">
    <source>
        <dbReference type="Pfam" id="PF02974"/>
    </source>
</evidence>
<evidence type="ECO:0000313" key="11">
    <source>
        <dbReference type="EMBL" id="RLQ89094.1"/>
    </source>
</evidence>
<proteinExistence type="inferred from homology"/>
<evidence type="ECO:0000256" key="6">
    <source>
        <dbReference type="ARBA" id="ARBA00023237"/>
    </source>
</evidence>
<evidence type="ECO:0000256" key="8">
    <source>
        <dbReference type="SAM" id="MobiDB-lite"/>
    </source>
</evidence>
<dbReference type="InterPro" id="IPR010571">
    <property type="entry name" value="OM_lipoprot_Omp19_bac"/>
</dbReference>
<dbReference type="SUPFAM" id="SSF50882">
    <property type="entry name" value="beta-Barrel protease inhibitors"/>
    <property type="match status" value="1"/>
</dbReference>
<dbReference type="InterPro" id="IPR021140">
    <property type="entry name" value="Inh/Omp19"/>
</dbReference>
<evidence type="ECO:0000256" key="2">
    <source>
        <dbReference type="ARBA" id="ARBA00007138"/>
    </source>
</evidence>
<feature type="compositionally biased region" description="Polar residues" evidence="8">
    <location>
        <begin position="99"/>
        <end position="112"/>
    </location>
</feature>
<accession>A0A3L7JF58</accession>
<dbReference type="Pfam" id="PF02974">
    <property type="entry name" value="Inh"/>
    <property type="match status" value="1"/>
</dbReference>
<name>A0A3L7JF58_9HYPH</name>
<evidence type="ECO:0000313" key="12">
    <source>
        <dbReference type="Proteomes" id="UP000281094"/>
    </source>
</evidence>
<keyword evidence="5" id="KW-0564">Palmitate</keyword>
<feature type="domain" description="Alkaline proteinase inhibitor/ Outer membrane lipoprotein Omp19" evidence="10">
    <location>
        <begin position="118"/>
        <end position="207"/>
    </location>
</feature>
<evidence type="ECO:0000256" key="1">
    <source>
        <dbReference type="ARBA" id="ARBA00004459"/>
    </source>
</evidence>
<dbReference type="RefSeq" id="WP_121646061.1">
    <property type="nucleotide sequence ID" value="NZ_RCWN01000001.1"/>
</dbReference>
<keyword evidence="7" id="KW-0449">Lipoprotein</keyword>
<dbReference type="Proteomes" id="UP000281094">
    <property type="component" value="Unassembled WGS sequence"/>
</dbReference>
<sequence>MHLIHRSGARAPLKLAFATVAAAVILSGCTSNRFDGAYEGQASSPAPLQPAPVQTVQNQQLPPPVDPGTADQATSAYDPNDPSGSNGTADGAVDVASASPINGSAPASSVSTAGDPISKGEVVGNWKTQVGGASCQMFLTLTKYGTASRGGTRGCSGDLANLRGWDVKGSQLVLYDESGGTIGRLYAAGPSRYSGQTAAGTPVTLSR</sequence>
<dbReference type="AlphaFoldDB" id="A0A3L7JF58"/>
<dbReference type="PROSITE" id="PS51257">
    <property type="entry name" value="PROKAR_LIPOPROTEIN"/>
    <property type="match status" value="1"/>
</dbReference>
<comment type="similarity">
    <text evidence="2">Belongs to the rhizobiaceae omp19 lipoprotein family.</text>
</comment>
<dbReference type="GO" id="GO:0009279">
    <property type="term" value="C:cell outer membrane"/>
    <property type="evidence" value="ECO:0007669"/>
    <property type="project" value="UniProtKB-SubCell"/>
</dbReference>
<feature type="region of interest" description="Disordered" evidence="8">
    <location>
        <begin position="38"/>
        <end position="115"/>
    </location>
</feature>
<comment type="caution">
    <text evidence="11">The sequence shown here is derived from an EMBL/GenBank/DDBJ whole genome shotgun (WGS) entry which is preliminary data.</text>
</comment>
<feature type="chain" id="PRO_5017963973" description="Alkaline proteinase inhibitor/ Outer membrane lipoprotein Omp19 domain-containing protein" evidence="9">
    <location>
        <begin position="23"/>
        <end position="207"/>
    </location>
</feature>
<dbReference type="GO" id="GO:0004866">
    <property type="term" value="F:endopeptidase inhibitor activity"/>
    <property type="evidence" value="ECO:0007669"/>
    <property type="project" value="InterPro"/>
</dbReference>
<dbReference type="Gene3D" id="2.40.128.10">
    <property type="match status" value="1"/>
</dbReference>
<dbReference type="EMBL" id="RCWN01000001">
    <property type="protein sequence ID" value="RLQ89094.1"/>
    <property type="molecule type" value="Genomic_DNA"/>
</dbReference>
<reference evidence="11 12" key="1">
    <citation type="submission" date="2018-10" db="EMBL/GenBank/DDBJ databases">
        <title>Notoacmeibacter sp. M2BS9Y-3-1, whole genome shotgun sequence.</title>
        <authorList>
            <person name="Tuo L."/>
        </authorList>
    </citation>
    <scope>NUCLEOTIDE SEQUENCE [LARGE SCALE GENOMIC DNA]</scope>
    <source>
        <strain evidence="11 12">M2BS9Y-3-1</strain>
    </source>
</reference>
<evidence type="ECO:0000256" key="9">
    <source>
        <dbReference type="SAM" id="SignalP"/>
    </source>
</evidence>
<evidence type="ECO:0000256" key="4">
    <source>
        <dbReference type="ARBA" id="ARBA00023136"/>
    </source>
</evidence>
<dbReference type="PIRSF" id="PIRSF034005">
    <property type="entry name" value="OM_lipoprot_Omp19_bac"/>
    <property type="match status" value="1"/>
</dbReference>
<keyword evidence="4" id="KW-0472">Membrane</keyword>
<keyword evidence="12" id="KW-1185">Reference proteome</keyword>
<evidence type="ECO:0000256" key="5">
    <source>
        <dbReference type="ARBA" id="ARBA00023139"/>
    </source>
</evidence>
<keyword evidence="3 9" id="KW-0732">Signal</keyword>
<organism evidence="11 12">
    <name type="scientific">Notoacmeibacter ruber</name>
    <dbReference type="NCBI Taxonomy" id="2670375"/>
    <lineage>
        <taxon>Bacteria</taxon>
        <taxon>Pseudomonadati</taxon>
        <taxon>Pseudomonadota</taxon>
        <taxon>Alphaproteobacteria</taxon>
        <taxon>Hyphomicrobiales</taxon>
        <taxon>Notoacmeibacteraceae</taxon>
        <taxon>Notoacmeibacter</taxon>
    </lineage>
</organism>
<evidence type="ECO:0000256" key="3">
    <source>
        <dbReference type="ARBA" id="ARBA00022729"/>
    </source>
</evidence>
<gene>
    <name evidence="11" type="ORF">D8780_13430</name>
</gene>
<feature type="signal peptide" evidence="9">
    <location>
        <begin position="1"/>
        <end position="22"/>
    </location>
</feature>
<feature type="compositionally biased region" description="Polar residues" evidence="8">
    <location>
        <begin position="71"/>
        <end position="88"/>
    </location>
</feature>
<keyword evidence="6" id="KW-0998">Cell outer membrane</keyword>
<protein>
    <recommendedName>
        <fullName evidence="10">Alkaline proteinase inhibitor/ Outer membrane lipoprotein Omp19 domain-containing protein</fullName>
    </recommendedName>
</protein>